<comment type="caution">
    <text evidence="1">The sequence shown here is derived from an EMBL/GenBank/DDBJ whole genome shotgun (WGS) entry which is preliminary data.</text>
</comment>
<dbReference type="Proteomes" id="UP001160148">
    <property type="component" value="Unassembled WGS sequence"/>
</dbReference>
<keyword evidence="2" id="KW-1185">Reference proteome</keyword>
<evidence type="ECO:0000313" key="1">
    <source>
        <dbReference type="EMBL" id="CAI6358667.1"/>
    </source>
</evidence>
<dbReference type="AlphaFoldDB" id="A0AAV0WT18"/>
<proteinExistence type="predicted"/>
<protein>
    <submittedName>
        <fullName evidence="1">Uncharacterized protein</fullName>
    </submittedName>
</protein>
<accession>A0AAV0WT18</accession>
<dbReference type="EMBL" id="CARXXK010000002">
    <property type="protein sequence ID" value="CAI6358667.1"/>
    <property type="molecule type" value="Genomic_DNA"/>
</dbReference>
<organism evidence="1 2">
    <name type="scientific">Macrosiphum euphorbiae</name>
    <name type="common">potato aphid</name>
    <dbReference type="NCBI Taxonomy" id="13131"/>
    <lineage>
        <taxon>Eukaryota</taxon>
        <taxon>Metazoa</taxon>
        <taxon>Ecdysozoa</taxon>
        <taxon>Arthropoda</taxon>
        <taxon>Hexapoda</taxon>
        <taxon>Insecta</taxon>
        <taxon>Pterygota</taxon>
        <taxon>Neoptera</taxon>
        <taxon>Paraneoptera</taxon>
        <taxon>Hemiptera</taxon>
        <taxon>Sternorrhyncha</taxon>
        <taxon>Aphidomorpha</taxon>
        <taxon>Aphidoidea</taxon>
        <taxon>Aphididae</taxon>
        <taxon>Macrosiphini</taxon>
        <taxon>Macrosiphum</taxon>
    </lineage>
</organism>
<gene>
    <name evidence="1" type="ORF">MEUPH1_LOCUS14161</name>
</gene>
<name>A0AAV0WT18_9HEMI</name>
<evidence type="ECO:0000313" key="2">
    <source>
        <dbReference type="Proteomes" id="UP001160148"/>
    </source>
</evidence>
<reference evidence="1 2" key="1">
    <citation type="submission" date="2023-01" db="EMBL/GenBank/DDBJ databases">
        <authorList>
            <person name="Whitehead M."/>
        </authorList>
    </citation>
    <scope>NUCLEOTIDE SEQUENCE [LARGE SCALE GENOMIC DNA]</scope>
</reference>
<sequence>MKSVVCSNEVTKAQNKRVLVTLINPTKEVIKLKMPNLAQLVHEEFKEALINLVLVKNLQEEPQPISC</sequence>